<proteinExistence type="predicted"/>
<protein>
    <recommendedName>
        <fullName evidence="3">Fe2OG dioxygenase domain-containing protein</fullName>
    </recommendedName>
</protein>
<name>A0A0L0FST6_9EUKA</name>
<evidence type="ECO:0000313" key="5">
    <source>
        <dbReference type="Proteomes" id="UP000054560"/>
    </source>
</evidence>
<feature type="binding site" evidence="1">
    <location>
        <position position="317"/>
    </location>
    <ligand>
        <name>2-oxoglutarate</name>
        <dbReference type="ChEBI" id="CHEBI:16810"/>
    </ligand>
</feature>
<dbReference type="PANTHER" id="PTHR31573:SF1">
    <property type="entry name" value="DNA OXIDATIVE DEMETHYLASE ALKBH2"/>
    <property type="match status" value="1"/>
</dbReference>
<dbReference type="AlphaFoldDB" id="A0A0L0FST6"/>
<evidence type="ECO:0000256" key="1">
    <source>
        <dbReference type="PIRSR" id="PIRSR632852-1"/>
    </source>
</evidence>
<gene>
    <name evidence="4" type="ORF">SARC_07773</name>
</gene>
<reference evidence="4 5" key="1">
    <citation type="submission" date="2011-02" db="EMBL/GenBank/DDBJ databases">
        <title>The Genome Sequence of Sphaeroforma arctica JP610.</title>
        <authorList>
            <consortium name="The Broad Institute Genome Sequencing Platform"/>
            <person name="Russ C."/>
            <person name="Cuomo C."/>
            <person name="Young S.K."/>
            <person name="Zeng Q."/>
            <person name="Gargeya S."/>
            <person name="Alvarado L."/>
            <person name="Berlin A."/>
            <person name="Chapman S.B."/>
            <person name="Chen Z."/>
            <person name="Freedman E."/>
            <person name="Gellesch M."/>
            <person name="Goldberg J."/>
            <person name="Griggs A."/>
            <person name="Gujja S."/>
            <person name="Heilman E."/>
            <person name="Heiman D."/>
            <person name="Howarth C."/>
            <person name="Mehta T."/>
            <person name="Neiman D."/>
            <person name="Pearson M."/>
            <person name="Roberts A."/>
            <person name="Saif S."/>
            <person name="Shea T."/>
            <person name="Shenoy N."/>
            <person name="Sisk P."/>
            <person name="Stolte C."/>
            <person name="Sykes S."/>
            <person name="White J."/>
            <person name="Yandava C."/>
            <person name="Burger G."/>
            <person name="Gray M.W."/>
            <person name="Holland P.W.H."/>
            <person name="King N."/>
            <person name="Lang F.B.F."/>
            <person name="Roger A.J."/>
            <person name="Ruiz-Trillo I."/>
            <person name="Haas B."/>
            <person name="Nusbaum C."/>
            <person name="Birren B."/>
        </authorList>
    </citation>
    <scope>NUCLEOTIDE SEQUENCE [LARGE SCALE GENOMIC DNA]</scope>
    <source>
        <strain evidence="4 5">JP610</strain>
    </source>
</reference>
<evidence type="ECO:0000256" key="2">
    <source>
        <dbReference type="SAM" id="MobiDB-lite"/>
    </source>
</evidence>
<feature type="binding site" evidence="1">
    <location>
        <position position="234"/>
    </location>
    <ligand>
        <name>2-oxoglutarate</name>
        <dbReference type="ChEBI" id="CHEBI:16810"/>
    </ligand>
</feature>
<dbReference type="EMBL" id="KQ242234">
    <property type="protein sequence ID" value="KNC79850.1"/>
    <property type="molecule type" value="Genomic_DNA"/>
</dbReference>
<evidence type="ECO:0000259" key="3">
    <source>
        <dbReference type="PROSITE" id="PS51471"/>
    </source>
</evidence>
<feature type="binding site" evidence="1">
    <location>
        <position position="321"/>
    </location>
    <ligand>
        <name>2-oxoglutarate</name>
        <dbReference type="ChEBI" id="CHEBI:16810"/>
    </ligand>
</feature>
<feature type="binding site" evidence="1">
    <location>
        <position position="303"/>
    </location>
    <ligand>
        <name>2-oxoglutarate</name>
        <dbReference type="ChEBI" id="CHEBI:16810"/>
    </ligand>
</feature>
<feature type="domain" description="Fe2OG dioxygenase" evidence="3">
    <location>
        <begin position="215"/>
        <end position="326"/>
    </location>
</feature>
<dbReference type="Gene3D" id="2.60.120.590">
    <property type="entry name" value="Alpha-ketoglutarate-dependent dioxygenase AlkB-like"/>
    <property type="match status" value="1"/>
</dbReference>
<dbReference type="OrthoDB" id="545910at2759"/>
<organism evidence="4 5">
    <name type="scientific">Sphaeroforma arctica JP610</name>
    <dbReference type="NCBI Taxonomy" id="667725"/>
    <lineage>
        <taxon>Eukaryota</taxon>
        <taxon>Ichthyosporea</taxon>
        <taxon>Ichthyophonida</taxon>
        <taxon>Sphaeroforma</taxon>
    </lineage>
</organism>
<feature type="binding site" evidence="1">
    <location>
        <position position="224"/>
    </location>
    <ligand>
        <name>2-oxoglutarate</name>
        <dbReference type="ChEBI" id="CHEBI:16810"/>
    </ligand>
</feature>
<keyword evidence="5" id="KW-1185">Reference proteome</keyword>
<dbReference type="InterPro" id="IPR027450">
    <property type="entry name" value="AlkB-like"/>
</dbReference>
<dbReference type="PANTHER" id="PTHR31573">
    <property type="entry name" value="ALPHA-KETOGLUTARATE-DEPENDENT DIOXYGENASE ALKB HOMOLOG 2"/>
    <property type="match status" value="1"/>
</dbReference>
<dbReference type="STRING" id="667725.A0A0L0FST6"/>
<accession>A0A0L0FST6</accession>
<dbReference type="InterPro" id="IPR032852">
    <property type="entry name" value="ALKBH2"/>
</dbReference>
<dbReference type="PROSITE" id="PS51471">
    <property type="entry name" value="FE2OG_OXY"/>
    <property type="match status" value="1"/>
</dbReference>
<evidence type="ECO:0000313" key="4">
    <source>
        <dbReference type="EMBL" id="KNC79850.1"/>
    </source>
</evidence>
<dbReference type="InterPro" id="IPR005123">
    <property type="entry name" value="Oxoglu/Fe-dep_dioxygenase_dom"/>
</dbReference>
<sequence length="359" mass="40302">MPPKKSTLEHFFKAPPSKRTRNAASPSSPSTTTKSSTDSLVPSSHPTYQFAIPQLPNSITESLEHAIPSLDNGKRVDDQPHLDLVHFHRYLPRGIEASIFDFLRENLFFYRVQYAKKFGNKEMQINTPRYTTVFGVDESSFFNAQPGSDSGPNVCVECMGTGACNHGVDTRTTQVIFDSKSKCPVPKDRYSCRPRPIPDGLMFLKKMTEASTAQTYNFCLVNYYADGNDSISYHSDDERFLGANPAIASFSLGTNRDFLMKHKPDKKKPAKTENVLKDKPLKLTLDSGDMLLMRGAKKAKWLHSIPKRKGGESGNGRINITFRKAMVPGGTENYYKYNVGEGGTFKWSRKDKNMIPWTS</sequence>
<dbReference type="GO" id="GO:0008198">
    <property type="term" value="F:ferrous iron binding"/>
    <property type="evidence" value="ECO:0007669"/>
    <property type="project" value="TreeGrafter"/>
</dbReference>
<dbReference type="GO" id="GO:0006307">
    <property type="term" value="P:DNA alkylation repair"/>
    <property type="evidence" value="ECO:0007669"/>
    <property type="project" value="TreeGrafter"/>
</dbReference>
<feature type="compositionally biased region" description="Low complexity" evidence="2">
    <location>
        <begin position="25"/>
        <end position="39"/>
    </location>
</feature>
<feature type="compositionally biased region" description="Basic and acidic residues" evidence="2">
    <location>
        <begin position="1"/>
        <end position="12"/>
    </location>
</feature>
<dbReference type="InterPro" id="IPR037151">
    <property type="entry name" value="AlkB-like_sf"/>
</dbReference>
<feature type="binding site" evidence="1">
    <location>
        <position position="323"/>
    </location>
    <ligand>
        <name>2-oxoglutarate</name>
        <dbReference type="ChEBI" id="CHEBI:16810"/>
    </ligand>
</feature>
<dbReference type="Proteomes" id="UP000054560">
    <property type="component" value="Unassembled WGS sequence"/>
</dbReference>
<feature type="binding site" evidence="1">
    <location>
        <position position="222"/>
    </location>
    <ligand>
        <name>2-oxoglutarate</name>
        <dbReference type="ChEBI" id="CHEBI:16810"/>
    </ligand>
</feature>
<dbReference type="GO" id="GO:0035516">
    <property type="term" value="F:broad specificity oxidative DNA demethylase activity"/>
    <property type="evidence" value="ECO:0007669"/>
    <property type="project" value="TreeGrafter"/>
</dbReference>
<dbReference type="GeneID" id="25908277"/>
<feature type="binding site" evidence="1">
    <location>
        <position position="237"/>
    </location>
    <ligand>
        <name>substrate</name>
    </ligand>
</feature>
<dbReference type="RefSeq" id="XP_014153752.1">
    <property type="nucleotide sequence ID" value="XM_014298277.1"/>
</dbReference>
<dbReference type="GO" id="GO:0051747">
    <property type="term" value="F:cytosine C-5 DNA demethylase activity"/>
    <property type="evidence" value="ECO:0007669"/>
    <property type="project" value="TreeGrafter"/>
</dbReference>
<feature type="region of interest" description="Disordered" evidence="2">
    <location>
        <begin position="1"/>
        <end position="43"/>
    </location>
</feature>
<dbReference type="eggNOG" id="ENOG502R3Q4">
    <property type="taxonomic scope" value="Eukaryota"/>
</dbReference>
<dbReference type="Pfam" id="PF13532">
    <property type="entry name" value="2OG-FeII_Oxy_2"/>
    <property type="match status" value="1"/>
</dbReference>
<dbReference type="SUPFAM" id="SSF51197">
    <property type="entry name" value="Clavaminate synthase-like"/>
    <property type="match status" value="1"/>
</dbReference>